<accession>A0A1D1UQG6</accession>
<proteinExistence type="predicted"/>
<protein>
    <submittedName>
        <fullName evidence="2">Uncharacterized protein</fullName>
    </submittedName>
</protein>
<name>A0A1D1UQG6_RAMVA</name>
<sequence length="57" mass="6493">MPDTPKAKVEEKTVKKDGVEVAHDKKAEVKAEHVHTKQCDHKDEKGEKQTIKSELKK</sequence>
<comment type="caution">
    <text evidence="2">The sequence shown here is derived from an EMBL/GenBank/DDBJ whole genome shotgun (WGS) entry which is preliminary data.</text>
</comment>
<feature type="region of interest" description="Disordered" evidence="1">
    <location>
        <begin position="25"/>
        <end position="57"/>
    </location>
</feature>
<evidence type="ECO:0000256" key="1">
    <source>
        <dbReference type="SAM" id="MobiDB-lite"/>
    </source>
</evidence>
<evidence type="ECO:0000313" key="3">
    <source>
        <dbReference type="Proteomes" id="UP000186922"/>
    </source>
</evidence>
<organism evidence="2 3">
    <name type="scientific">Ramazzottius varieornatus</name>
    <name type="common">Water bear</name>
    <name type="synonym">Tardigrade</name>
    <dbReference type="NCBI Taxonomy" id="947166"/>
    <lineage>
        <taxon>Eukaryota</taxon>
        <taxon>Metazoa</taxon>
        <taxon>Ecdysozoa</taxon>
        <taxon>Tardigrada</taxon>
        <taxon>Eutardigrada</taxon>
        <taxon>Parachela</taxon>
        <taxon>Hypsibioidea</taxon>
        <taxon>Ramazzottiidae</taxon>
        <taxon>Ramazzottius</taxon>
    </lineage>
</organism>
<gene>
    <name evidence="2" type="primary">RvY_03900-1</name>
    <name evidence="2" type="synonym">RvY_03900.1</name>
    <name evidence="2" type="ORF">RvY_03900</name>
</gene>
<reference evidence="2 3" key="1">
    <citation type="journal article" date="2016" name="Nat. Commun.">
        <title>Extremotolerant tardigrade genome and improved radiotolerance of human cultured cells by tardigrade-unique protein.</title>
        <authorList>
            <person name="Hashimoto T."/>
            <person name="Horikawa D.D."/>
            <person name="Saito Y."/>
            <person name="Kuwahara H."/>
            <person name="Kozuka-Hata H."/>
            <person name="Shin-I T."/>
            <person name="Minakuchi Y."/>
            <person name="Ohishi K."/>
            <person name="Motoyama A."/>
            <person name="Aizu T."/>
            <person name="Enomoto A."/>
            <person name="Kondo K."/>
            <person name="Tanaka S."/>
            <person name="Hara Y."/>
            <person name="Koshikawa S."/>
            <person name="Sagara H."/>
            <person name="Miura T."/>
            <person name="Yokobori S."/>
            <person name="Miyagawa K."/>
            <person name="Suzuki Y."/>
            <person name="Kubo T."/>
            <person name="Oyama M."/>
            <person name="Kohara Y."/>
            <person name="Fujiyama A."/>
            <person name="Arakawa K."/>
            <person name="Katayama T."/>
            <person name="Toyoda A."/>
            <person name="Kunieda T."/>
        </authorList>
    </citation>
    <scope>NUCLEOTIDE SEQUENCE [LARGE SCALE GENOMIC DNA]</scope>
    <source>
        <strain evidence="2 3">YOKOZUNA-1</strain>
    </source>
</reference>
<dbReference type="EMBL" id="BDGG01000002">
    <property type="protein sequence ID" value="GAU91691.1"/>
    <property type="molecule type" value="Genomic_DNA"/>
</dbReference>
<dbReference type="AlphaFoldDB" id="A0A1D1UQG6"/>
<keyword evidence="3" id="KW-1185">Reference proteome</keyword>
<dbReference type="Proteomes" id="UP000186922">
    <property type="component" value="Unassembled WGS sequence"/>
</dbReference>
<evidence type="ECO:0000313" key="2">
    <source>
        <dbReference type="EMBL" id="GAU91691.1"/>
    </source>
</evidence>